<feature type="domain" description="VWFA" evidence="2">
    <location>
        <begin position="76"/>
        <end position="266"/>
    </location>
</feature>
<gene>
    <name evidence="3" type="ORF">ACFSJS_13890</name>
</gene>
<keyword evidence="4" id="KW-1185">Reference proteome</keyword>
<dbReference type="RefSeq" id="WP_380899995.1">
    <property type="nucleotide sequence ID" value="NZ_JBHUFU010000007.1"/>
</dbReference>
<dbReference type="SUPFAM" id="SSF53300">
    <property type="entry name" value="vWA-like"/>
    <property type="match status" value="1"/>
</dbReference>
<feature type="compositionally biased region" description="Basic and acidic residues" evidence="1">
    <location>
        <begin position="1"/>
        <end position="10"/>
    </location>
</feature>
<evidence type="ECO:0000256" key="1">
    <source>
        <dbReference type="SAM" id="MobiDB-lite"/>
    </source>
</evidence>
<dbReference type="InterPro" id="IPR036465">
    <property type="entry name" value="vWFA_dom_sf"/>
</dbReference>
<dbReference type="Gene3D" id="3.40.50.410">
    <property type="entry name" value="von Willebrand factor, type A domain"/>
    <property type="match status" value="1"/>
</dbReference>
<dbReference type="PROSITE" id="PS50234">
    <property type="entry name" value="VWFA"/>
    <property type="match status" value="1"/>
</dbReference>
<name>A0ABW4PJ85_9ACTN</name>
<dbReference type="EMBL" id="JBHUFU010000007">
    <property type="protein sequence ID" value="MFD1830758.1"/>
    <property type="molecule type" value="Genomic_DNA"/>
</dbReference>
<evidence type="ECO:0000313" key="4">
    <source>
        <dbReference type="Proteomes" id="UP001597365"/>
    </source>
</evidence>
<evidence type="ECO:0000313" key="3">
    <source>
        <dbReference type="EMBL" id="MFD1830758.1"/>
    </source>
</evidence>
<dbReference type="SMART" id="SM00327">
    <property type="entry name" value="VWA"/>
    <property type="match status" value="1"/>
</dbReference>
<evidence type="ECO:0000259" key="2">
    <source>
        <dbReference type="PROSITE" id="PS50234"/>
    </source>
</evidence>
<organism evidence="3 4">
    <name type="scientific">Streptomyces desertarenae</name>
    <dbReference type="NCBI Taxonomy" id="2666184"/>
    <lineage>
        <taxon>Bacteria</taxon>
        <taxon>Bacillati</taxon>
        <taxon>Actinomycetota</taxon>
        <taxon>Actinomycetes</taxon>
        <taxon>Kitasatosporales</taxon>
        <taxon>Streptomycetaceae</taxon>
        <taxon>Streptomyces</taxon>
    </lineage>
</organism>
<dbReference type="CDD" id="cd00198">
    <property type="entry name" value="vWFA"/>
    <property type="match status" value="1"/>
</dbReference>
<dbReference type="Pfam" id="PF13768">
    <property type="entry name" value="VWA_3"/>
    <property type="match status" value="1"/>
</dbReference>
<accession>A0ABW4PJ85</accession>
<protein>
    <submittedName>
        <fullName evidence="3">VWA domain-containing protein</fullName>
    </submittedName>
</protein>
<feature type="region of interest" description="Disordered" evidence="1">
    <location>
        <begin position="475"/>
        <end position="499"/>
    </location>
</feature>
<reference evidence="4" key="1">
    <citation type="journal article" date="2019" name="Int. J. Syst. Evol. Microbiol.">
        <title>The Global Catalogue of Microorganisms (GCM) 10K type strain sequencing project: providing services to taxonomists for standard genome sequencing and annotation.</title>
        <authorList>
            <consortium name="The Broad Institute Genomics Platform"/>
            <consortium name="The Broad Institute Genome Sequencing Center for Infectious Disease"/>
            <person name="Wu L."/>
            <person name="Ma J."/>
        </authorList>
    </citation>
    <scope>NUCLEOTIDE SEQUENCE [LARGE SCALE GENOMIC DNA]</scope>
    <source>
        <strain evidence="4">CGMCC 4.7455</strain>
    </source>
</reference>
<dbReference type="Gene3D" id="2.60.40.3670">
    <property type="match status" value="1"/>
</dbReference>
<feature type="region of interest" description="Disordered" evidence="1">
    <location>
        <begin position="1"/>
        <end position="29"/>
    </location>
</feature>
<comment type="caution">
    <text evidence="3">The sequence shown here is derived from an EMBL/GenBank/DDBJ whole genome shotgun (WGS) entry which is preliminary data.</text>
</comment>
<dbReference type="InterPro" id="IPR002035">
    <property type="entry name" value="VWF_A"/>
</dbReference>
<sequence>MTDPAADRAARPAPGTPGPPAAGADPGRPRVHMTVEHAREQYLPGGGPGAHEVHVPVRIRVEGLEAAAPRRPPQRSEVVIIDCSGSMAHPTPRKIAAARKAAAAAIAGLPDGIHFALVAGTDTARLAYPTRERLGNPAEPATIAATRASREEGSRTARTLEAHGGTRISAWLSLARRLLTARPDAPFRHALLLTDGRDEHGRADELERVLDACAGEFTCDALGIGEDWDAAQLQRIADRLHGRAEAVVEDGAEEFERRLTGLFHTLLGASTRRTLPRLALGVRTAPYLSVTLFRQVYPTVLDLTDTAVGEGDRTFFPTGAWGDGTRWYELRMRVDPGHPDHPGDREPHAARIASVRLEARDTGDVVLPAEEHVTVRWAGRESSPTDLGTAGWHFARQDELREACRAGAAALYRGGTAEAERELGRAVRLAYELGDETRLAQLRDLVTVEQAARGEVRIRDDITPGRVQALIVFSGHTSAPPGGDGGDGGPPPSGGRPLRCARCTEQVRPGRFCENCGHPLQARSGTPGTGGR</sequence>
<dbReference type="Proteomes" id="UP001597365">
    <property type="component" value="Unassembled WGS sequence"/>
</dbReference>
<proteinExistence type="predicted"/>
<dbReference type="Gene3D" id="1.20.120.1690">
    <property type="match status" value="1"/>
</dbReference>